<accession>A0A5B7G3Q8</accession>
<keyword evidence="1" id="KW-0472">Membrane</keyword>
<comment type="caution">
    <text evidence="2">The sequence shown here is derived from an EMBL/GenBank/DDBJ whole genome shotgun (WGS) entry which is preliminary data.</text>
</comment>
<sequence length="53" mass="6201">MVCACEGSIKTLVSCIYFSTSVYFYTVGLFLISGFLIKWKSSEEDDDWLWCEW</sequence>
<keyword evidence="1" id="KW-1133">Transmembrane helix</keyword>
<protein>
    <submittedName>
        <fullName evidence="2">Uncharacterized protein</fullName>
    </submittedName>
</protein>
<evidence type="ECO:0000256" key="1">
    <source>
        <dbReference type="SAM" id="Phobius"/>
    </source>
</evidence>
<feature type="transmembrane region" description="Helical" evidence="1">
    <location>
        <begin position="16"/>
        <end position="37"/>
    </location>
</feature>
<organism evidence="2 3">
    <name type="scientific">Portunus trituberculatus</name>
    <name type="common">Swimming crab</name>
    <name type="synonym">Neptunus trituberculatus</name>
    <dbReference type="NCBI Taxonomy" id="210409"/>
    <lineage>
        <taxon>Eukaryota</taxon>
        <taxon>Metazoa</taxon>
        <taxon>Ecdysozoa</taxon>
        <taxon>Arthropoda</taxon>
        <taxon>Crustacea</taxon>
        <taxon>Multicrustacea</taxon>
        <taxon>Malacostraca</taxon>
        <taxon>Eumalacostraca</taxon>
        <taxon>Eucarida</taxon>
        <taxon>Decapoda</taxon>
        <taxon>Pleocyemata</taxon>
        <taxon>Brachyura</taxon>
        <taxon>Eubrachyura</taxon>
        <taxon>Portunoidea</taxon>
        <taxon>Portunidae</taxon>
        <taxon>Portuninae</taxon>
        <taxon>Portunus</taxon>
    </lineage>
</organism>
<keyword evidence="3" id="KW-1185">Reference proteome</keyword>
<proteinExistence type="predicted"/>
<dbReference type="EMBL" id="VSRR010009958">
    <property type="protein sequence ID" value="MPC51114.1"/>
    <property type="molecule type" value="Genomic_DNA"/>
</dbReference>
<keyword evidence="1" id="KW-0812">Transmembrane</keyword>
<dbReference type="AlphaFoldDB" id="A0A5B7G3Q8"/>
<evidence type="ECO:0000313" key="3">
    <source>
        <dbReference type="Proteomes" id="UP000324222"/>
    </source>
</evidence>
<reference evidence="2 3" key="1">
    <citation type="submission" date="2019-05" db="EMBL/GenBank/DDBJ databases">
        <title>Another draft genome of Portunus trituberculatus and its Hox gene families provides insights of decapod evolution.</title>
        <authorList>
            <person name="Jeong J.-H."/>
            <person name="Song I."/>
            <person name="Kim S."/>
            <person name="Choi T."/>
            <person name="Kim D."/>
            <person name="Ryu S."/>
            <person name="Kim W."/>
        </authorList>
    </citation>
    <scope>NUCLEOTIDE SEQUENCE [LARGE SCALE GENOMIC DNA]</scope>
    <source>
        <tissue evidence="2">Muscle</tissue>
    </source>
</reference>
<dbReference type="Proteomes" id="UP000324222">
    <property type="component" value="Unassembled WGS sequence"/>
</dbReference>
<gene>
    <name evidence="2" type="ORF">E2C01_044952</name>
</gene>
<evidence type="ECO:0000313" key="2">
    <source>
        <dbReference type="EMBL" id="MPC51114.1"/>
    </source>
</evidence>
<name>A0A5B7G3Q8_PORTR</name>